<dbReference type="InterPro" id="IPR001375">
    <property type="entry name" value="Peptidase_S9_cat"/>
</dbReference>
<dbReference type="Pfam" id="PF00326">
    <property type="entry name" value="Peptidase_S9"/>
    <property type="match status" value="1"/>
</dbReference>
<dbReference type="SUPFAM" id="SSF82171">
    <property type="entry name" value="DPP6 N-terminal domain-like"/>
    <property type="match status" value="1"/>
</dbReference>
<gene>
    <name evidence="3" type="ORF">SAMN04489712_11525</name>
</gene>
<dbReference type="InterPro" id="IPR029058">
    <property type="entry name" value="AB_hydrolase_fold"/>
</dbReference>
<dbReference type="GO" id="GO:0004252">
    <property type="term" value="F:serine-type endopeptidase activity"/>
    <property type="evidence" value="ECO:0007669"/>
    <property type="project" value="TreeGrafter"/>
</dbReference>
<protein>
    <submittedName>
        <fullName evidence="3">Dipeptidyl aminopeptidase/acylaminoacyl peptidase</fullName>
    </submittedName>
</protein>
<dbReference type="InterPro" id="IPR011042">
    <property type="entry name" value="6-blade_b-propeller_TolB-like"/>
</dbReference>
<dbReference type="PANTHER" id="PTHR42776:SF27">
    <property type="entry name" value="DIPEPTIDYL PEPTIDASE FAMILY MEMBER 6"/>
    <property type="match status" value="1"/>
</dbReference>
<name>A0A1H6DB97_9ACTN</name>
<dbReference type="GO" id="GO:0004177">
    <property type="term" value="F:aminopeptidase activity"/>
    <property type="evidence" value="ECO:0007669"/>
    <property type="project" value="UniProtKB-KW"/>
</dbReference>
<dbReference type="EMBL" id="FNVO01000015">
    <property type="protein sequence ID" value="SEG82432.1"/>
    <property type="molecule type" value="Genomic_DNA"/>
</dbReference>
<evidence type="ECO:0000313" key="3">
    <source>
        <dbReference type="EMBL" id="SEG82432.1"/>
    </source>
</evidence>
<accession>A0A1H6DB97</accession>
<evidence type="ECO:0000256" key="1">
    <source>
        <dbReference type="ARBA" id="ARBA00022801"/>
    </source>
</evidence>
<dbReference type="Gene3D" id="3.40.50.1820">
    <property type="entry name" value="alpha/beta hydrolase"/>
    <property type="match status" value="1"/>
</dbReference>
<keyword evidence="1" id="KW-0378">Hydrolase</keyword>
<keyword evidence="3" id="KW-0031">Aminopeptidase</keyword>
<feature type="domain" description="Peptidase S9 prolyl oligopeptidase catalytic" evidence="2">
    <location>
        <begin position="406"/>
        <end position="614"/>
    </location>
</feature>
<dbReference type="GO" id="GO:0006508">
    <property type="term" value="P:proteolysis"/>
    <property type="evidence" value="ECO:0007669"/>
    <property type="project" value="InterPro"/>
</dbReference>
<dbReference type="Gene3D" id="2.120.10.30">
    <property type="entry name" value="TolB, C-terminal domain"/>
    <property type="match status" value="1"/>
</dbReference>
<keyword evidence="4" id="KW-1185">Reference proteome</keyword>
<organism evidence="3 4">
    <name type="scientific">Thermomonospora echinospora</name>
    <dbReference type="NCBI Taxonomy" id="1992"/>
    <lineage>
        <taxon>Bacteria</taxon>
        <taxon>Bacillati</taxon>
        <taxon>Actinomycetota</taxon>
        <taxon>Actinomycetes</taxon>
        <taxon>Streptosporangiales</taxon>
        <taxon>Thermomonosporaceae</taxon>
        <taxon>Thermomonospora</taxon>
    </lineage>
</organism>
<dbReference type="AlphaFoldDB" id="A0A1H6DB97"/>
<dbReference type="SUPFAM" id="SSF53474">
    <property type="entry name" value="alpha/beta-Hydrolases"/>
    <property type="match status" value="1"/>
</dbReference>
<dbReference type="PANTHER" id="PTHR42776">
    <property type="entry name" value="SERINE PEPTIDASE S9 FAMILY MEMBER"/>
    <property type="match status" value="1"/>
</dbReference>
<dbReference type="Proteomes" id="UP000236723">
    <property type="component" value="Unassembled WGS sequence"/>
</dbReference>
<evidence type="ECO:0000313" key="4">
    <source>
        <dbReference type="Proteomes" id="UP000236723"/>
    </source>
</evidence>
<keyword evidence="3" id="KW-0645">Protease</keyword>
<sequence length="616" mass="67030">MNMPGTFRAVVHISARQAEHPRAWAILGPMVDDERWKARFRAARVSLPGWAKDAPHRSTYRSNVTGTWEIYAWDRATGERRQVTDRPNGTWMGGVDPTGEWIWWFADTDGDEFGVWMRQPFGGGPDETAIPGLEPAYPSGLARGSSGLTVVGRSTDDGHTLHLYRPGSAPEVLYHHTEDAHVGGLSRDETLIAIGHSEHGDSRHMALRVVRPDGSTVADLWDGEGKGVYSAGFSPVAADSRLLVGHERRGRPELLIWDPVAGTETELRVDLPGEIDADWYPDGSALLLSHSHEARDELYRYDLADGSLHRIDTPRGVIGGATARPDGTVEFAWTSAAEPPVIKSTAGTVVLTPEGPPAPPSVPVEDAWVPGPGGRIHALVSRPEGTGPYPTVFDIHGGPTAQDDDSFSPAAAAWVDHGFAVVRVNYRGSTGYGSAWRDAIEHRVGLTELEDIKAVRDWAVSSGLADPDRLVLAGASWGGFLTLLGLGTQPGDWTVGVAGVPVADYFAAYEDEMEGLKAFDRALFGGSPEEVPDRYRQSSPLTYVEQVQAPVLILAGENDPRCPIRQIDNYLARLAELGKPYEVYRYDAGHGSLVVEERLRQMEAEMTFARKHLGLL</sequence>
<reference evidence="4" key="1">
    <citation type="submission" date="2016-10" db="EMBL/GenBank/DDBJ databases">
        <authorList>
            <person name="Varghese N."/>
            <person name="Submissions S."/>
        </authorList>
    </citation>
    <scope>NUCLEOTIDE SEQUENCE [LARGE SCALE GENOMIC DNA]</scope>
    <source>
        <strain evidence="4">DSM 43163</strain>
    </source>
</reference>
<proteinExistence type="predicted"/>
<evidence type="ECO:0000259" key="2">
    <source>
        <dbReference type="Pfam" id="PF00326"/>
    </source>
</evidence>